<keyword evidence="1" id="KW-0694">RNA-binding</keyword>
<dbReference type="Pfam" id="PF02136">
    <property type="entry name" value="NTF2"/>
    <property type="match status" value="1"/>
</dbReference>
<feature type="region of interest" description="Disordered" evidence="2">
    <location>
        <begin position="93"/>
        <end position="124"/>
    </location>
</feature>
<accession>A0A811QD42</accession>
<feature type="compositionally biased region" description="Basic residues" evidence="2">
    <location>
        <begin position="98"/>
        <end position="118"/>
    </location>
</feature>
<dbReference type="PANTHER" id="PTHR10693">
    <property type="entry name" value="RAS GTPASE-ACTIVATING PROTEIN-BINDING PROTEIN"/>
    <property type="match status" value="1"/>
</dbReference>
<dbReference type="SUPFAM" id="SSF54427">
    <property type="entry name" value="NTF2-like"/>
    <property type="match status" value="1"/>
</dbReference>
<dbReference type="InterPro" id="IPR018222">
    <property type="entry name" value="Nuclear_transport_factor_2_euk"/>
</dbReference>
<dbReference type="EMBL" id="CAJGYO010000010">
    <property type="protein sequence ID" value="CAD6256996.1"/>
    <property type="molecule type" value="Genomic_DNA"/>
</dbReference>
<organism evidence="4 5">
    <name type="scientific">Miscanthus lutarioriparius</name>
    <dbReference type="NCBI Taxonomy" id="422564"/>
    <lineage>
        <taxon>Eukaryota</taxon>
        <taxon>Viridiplantae</taxon>
        <taxon>Streptophyta</taxon>
        <taxon>Embryophyta</taxon>
        <taxon>Tracheophyta</taxon>
        <taxon>Spermatophyta</taxon>
        <taxon>Magnoliopsida</taxon>
        <taxon>Liliopsida</taxon>
        <taxon>Poales</taxon>
        <taxon>Poaceae</taxon>
        <taxon>PACMAD clade</taxon>
        <taxon>Panicoideae</taxon>
        <taxon>Andropogonodae</taxon>
        <taxon>Andropogoneae</taxon>
        <taxon>Saccharinae</taxon>
        <taxon>Miscanthus</taxon>
    </lineage>
</organism>
<dbReference type="GO" id="GO:0005829">
    <property type="term" value="C:cytosol"/>
    <property type="evidence" value="ECO:0007669"/>
    <property type="project" value="TreeGrafter"/>
</dbReference>
<dbReference type="Proteomes" id="UP000604825">
    <property type="component" value="Unassembled WGS sequence"/>
</dbReference>
<protein>
    <recommendedName>
        <fullName evidence="3">NTF2 domain-containing protein</fullName>
    </recommendedName>
</protein>
<dbReference type="PROSITE" id="PS50177">
    <property type="entry name" value="NTF2_DOMAIN"/>
    <property type="match status" value="1"/>
</dbReference>
<evidence type="ECO:0000256" key="1">
    <source>
        <dbReference type="ARBA" id="ARBA00022884"/>
    </source>
</evidence>
<comment type="caution">
    <text evidence="4">The sequence shown here is derived from an EMBL/GenBank/DDBJ whole genome shotgun (WGS) entry which is preliminary data.</text>
</comment>
<dbReference type="Gene3D" id="3.10.450.50">
    <property type="match status" value="1"/>
</dbReference>
<proteinExistence type="predicted"/>
<dbReference type="GO" id="GO:1990904">
    <property type="term" value="C:ribonucleoprotein complex"/>
    <property type="evidence" value="ECO:0007669"/>
    <property type="project" value="TreeGrafter"/>
</dbReference>
<dbReference type="InterPro" id="IPR032710">
    <property type="entry name" value="NTF2-like_dom_sf"/>
</dbReference>
<dbReference type="OrthoDB" id="339151at2759"/>
<dbReference type="PANTHER" id="PTHR10693:SF20">
    <property type="entry name" value="AT27578P"/>
    <property type="match status" value="1"/>
</dbReference>
<evidence type="ECO:0000313" key="5">
    <source>
        <dbReference type="Proteomes" id="UP000604825"/>
    </source>
</evidence>
<dbReference type="InterPro" id="IPR039539">
    <property type="entry name" value="Ras_GTPase_bind_prot"/>
</dbReference>
<dbReference type="GO" id="GO:0003729">
    <property type="term" value="F:mRNA binding"/>
    <property type="evidence" value="ECO:0007669"/>
    <property type="project" value="TreeGrafter"/>
</dbReference>
<evidence type="ECO:0000313" key="4">
    <source>
        <dbReference type="EMBL" id="CAD6256996.1"/>
    </source>
</evidence>
<feature type="domain" description="NTF2" evidence="3">
    <location>
        <begin position="21"/>
        <end position="90"/>
    </location>
</feature>
<dbReference type="AlphaFoldDB" id="A0A811QD42"/>
<name>A0A811QD42_9POAL</name>
<reference evidence="4" key="1">
    <citation type="submission" date="2020-10" db="EMBL/GenBank/DDBJ databases">
        <authorList>
            <person name="Han B."/>
            <person name="Lu T."/>
            <person name="Zhao Q."/>
            <person name="Huang X."/>
            <person name="Zhao Y."/>
        </authorList>
    </citation>
    <scope>NUCLEOTIDE SEQUENCE</scope>
</reference>
<dbReference type="InterPro" id="IPR002075">
    <property type="entry name" value="NTF2_dom"/>
</dbReference>
<evidence type="ECO:0000256" key="2">
    <source>
        <dbReference type="SAM" id="MobiDB-lite"/>
    </source>
</evidence>
<keyword evidence="5" id="KW-1185">Reference proteome</keyword>
<evidence type="ECO:0000259" key="3">
    <source>
        <dbReference type="PROSITE" id="PS50177"/>
    </source>
</evidence>
<sequence>MAPTKGTVVSAATAPIPAHLVGNAFVQQYYHFLHASPNMVYRFYRDNSRLARPSAVGGGGMDSVTTIEAINKKIMEMDMSTVKMEVDTLHGGLPLDARRRHHRPRQGPRHRHLPRRPVPRLLPVLPPRPTDDGDYIEQGWPWPSLVLTKLCPYLLIWYEMRWM</sequence>
<gene>
    <name evidence="4" type="ORF">NCGR_LOCUS40486</name>
</gene>